<dbReference type="EMBL" id="SADE01000001">
    <property type="protein sequence ID" value="RVU38223.1"/>
    <property type="molecule type" value="Genomic_DNA"/>
</dbReference>
<dbReference type="GO" id="GO:0000155">
    <property type="term" value="F:phosphorelay sensor kinase activity"/>
    <property type="evidence" value="ECO:0007669"/>
    <property type="project" value="InterPro"/>
</dbReference>
<dbReference type="SUPFAM" id="SSF158472">
    <property type="entry name" value="HAMP domain-like"/>
    <property type="match status" value="1"/>
</dbReference>
<dbReference type="InterPro" id="IPR003661">
    <property type="entry name" value="HisK_dim/P_dom"/>
</dbReference>
<keyword evidence="4" id="KW-0597">Phosphoprotein</keyword>
<dbReference type="GO" id="GO:0030295">
    <property type="term" value="F:protein kinase activator activity"/>
    <property type="evidence" value="ECO:0007669"/>
    <property type="project" value="TreeGrafter"/>
</dbReference>
<dbReference type="Gene3D" id="3.30.565.10">
    <property type="entry name" value="Histidine kinase-like ATPase, C-terminal domain"/>
    <property type="match status" value="1"/>
</dbReference>
<accession>A0A437QUP6</accession>
<dbReference type="InterPro" id="IPR003660">
    <property type="entry name" value="HAMP_dom"/>
</dbReference>
<dbReference type="RefSeq" id="WP_127763595.1">
    <property type="nucleotide sequence ID" value="NZ_SADE01000001.1"/>
</dbReference>
<dbReference type="CDD" id="cd06225">
    <property type="entry name" value="HAMP"/>
    <property type="match status" value="1"/>
</dbReference>
<keyword evidence="10" id="KW-1133">Transmembrane helix</keyword>
<dbReference type="InterPro" id="IPR036097">
    <property type="entry name" value="HisK_dim/P_sf"/>
</dbReference>
<keyword evidence="10" id="KW-0812">Transmembrane</keyword>
<dbReference type="InterPro" id="IPR050351">
    <property type="entry name" value="BphY/WalK/GraS-like"/>
</dbReference>
<evidence type="ECO:0000256" key="8">
    <source>
        <dbReference type="ARBA" id="ARBA00022840"/>
    </source>
</evidence>
<keyword evidence="9" id="KW-0902">Two-component regulatory system</keyword>
<dbReference type="Pfam" id="PF00672">
    <property type="entry name" value="HAMP"/>
    <property type="match status" value="1"/>
</dbReference>
<gene>
    <name evidence="13" type="ORF">EOI86_02705</name>
</gene>
<dbReference type="GO" id="GO:0005524">
    <property type="term" value="F:ATP binding"/>
    <property type="evidence" value="ECO:0007669"/>
    <property type="project" value="UniProtKB-KW"/>
</dbReference>
<name>A0A437QUP6_9PROT</name>
<dbReference type="GO" id="GO:0007234">
    <property type="term" value="P:osmosensory signaling via phosphorelay pathway"/>
    <property type="evidence" value="ECO:0007669"/>
    <property type="project" value="TreeGrafter"/>
</dbReference>
<comment type="catalytic activity">
    <reaction evidence="1">
        <text>ATP + protein L-histidine = ADP + protein N-phospho-L-histidine.</text>
        <dbReference type="EC" id="2.7.13.3"/>
    </reaction>
</comment>
<feature type="domain" description="Histidine kinase" evidence="11">
    <location>
        <begin position="311"/>
        <end position="534"/>
    </location>
</feature>
<evidence type="ECO:0000256" key="6">
    <source>
        <dbReference type="ARBA" id="ARBA00022741"/>
    </source>
</evidence>
<dbReference type="SMART" id="SM00388">
    <property type="entry name" value="HisKA"/>
    <property type="match status" value="1"/>
</dbReference>
<keyword evidence="6" id="KW-0547">Nucleotide-binding</keyword>
<sequence length="548" mass="59395">MTEKVKYGLNSLRFRLVAGALVIALVAVFTGLLAAYGAAETVNRISQSVAAQHRMEILSSLSARISDYAVVGVEADGANVPVEVRNARLQSQAELVDEAFERMEKALAGAVEESRSMGETEQMRRATRSLVLARMKAQYRALRRSLEEADSGKHLRAHLDSFATQFSPLLNEAIADERRDRDAASRSVEELHDLMIYLAVGAGVIAIALVILFYRLLIRPLIYHLNRVAVAASDIGSGDLDIDLPVTRRDELGALFGVINSMAERLRQRRSAVDSDRAQLNETIATRTAELSEANGRLSLIDSERRRFFADVGHELRTPLTVILAESELALKEGVNPAEAVDALSVIRSRAVRLNRRIDDLLRVARSETGQVELDSRPFDVATAAEEAVADMAPLAKRHDLKIYTAFEAAPTIGDADWCRQVICGLIENAVKHSPKGAVIEVSTQVTDGQVELVILDEGEGLVEGDVERVFGRFARGAREVMGSGFGVGLALARWVVDQQSGSIEINSPAPRPPKGGTLGGRGAQVVVRLPVQSGAQVGAQTRKVSNG</sequence>
<dbReference type="Proteomes" id="UP000287447">
    <property type="component" value="Unassembled WGS sequence"/>
</dbReference>
<dbReference type="CDD" id="cd00082">
    <property type="entry name" value="HisKA"/>
    <property type="match status" value="1"/>
</dbReference>
<evidence type="ECO:0000256" key="2">
    <source>
        <dbReference type="ARBA" id="ARBA00004370"/>
    </source>
</evidence>
<dbReference type="EC" id="2.7.13.3" evidence="3"/>
<keyword evidence="5" id="KW-0808">Transferase</keyword>
<dbReference type="GO" id="GO:0016020">
    <property type="term" value="C:membrane"/>
    <property type="evidence" value="ECO:0007669"/>
    <property type="project" value="UniProtKB-SubCell"/>
</dbReference>
<evidence type="ECO:0000313" key="13">
    <source>
        <dbReference type="EMBL" id="RVU38223.1"/>
    </source>
</evidence>
<dbReference type="AlphaFoldDB" id="A0A437QUP6"/>
<keyword evidence="7 13" id="KW-0418">Kinase</keyword>
<comment type="subcellular location">
    <subcellularLocation>
        <location evidence="2">Membrane</location>
    </subcellularLocation>
</comment>
<dbReference type="SMART" id="SM00304">
    <property type="entry name" value="HAMP"/>
    <property type="match status" value="1"/>
</dbReference>
<dbReference type="Gene3D" id="6.10.340.10">
    <property type="match status" value="1"/>
</dbReference>
<proteinExistence type="predicted"/>
<dbReference type="InterPro" id="IPR003594">
    <property type="entry name" value="HATPase_dom"/>
</dbReference>
<feature type="transmembrane region" description="Helical" evidence="10">
    <location>
        <begin position="12"/>
        <end position="39"/>
    </location>
</feature>
<evidence type="ECO:0000256" key="4">
    <source>
        <dbReference type="ARBA" id="ARBA00022553"/>
    </source>
</evidence>
<feature type="transmembrane region" description="Helical" evidence="10">
    <location>
        <begin position="194"/>
        <end position="217"/>
    </location>
</feature>
<feature type="domain" description="HAMP" evidence="12">
    <location>
        <begin position="219"/>
        <end position="271"/>
    </location>
</feature>
<dbReference type="InterPro" id="IPR005467">
    <property type="entry name" value="His_kinase_dom"/>
</dbReference>
<evidence type="ECO:0000256" key="1">
    <source>
        <dbReference type="ARBA" id="ARBA00000085"/>
    </source>
</evidence>
<dbReference type="Gene3D" id="1.10.287.130">
    <property type="match status" value="1"/>
</dbReference>
<dbReference type="SMART" id="SM00387">
    <property type="entry name" value="HATPase_c"/>
    <property type="match status" value="1"/>
</dbReference>
<dbReference type="PANTHER" id="PTHR42878">
    <property type="entry name" value="TWO-COMPONENT HISTIDINE KINASE"/>
    <property type="match status" value="1"/>
</dbReference>
<evidence type="ECO:0000256" key="5">
    <source>
        <dbReference type="ARBA" id="ARBA00022679"/>
    </source>
</evidence>
<dbReference type="OrthoDB" id="9809766at2"/>
<evidence type="ECO:0000259" key="11">
    <source>
        <dbReference type="PROSITE" id="PS50109"/>
    </source>
</evidence>
<dbReference type="PANTHER" id="PTHR42878:SF7">
    <property type="entry name" value="SENSOR HISTIDINE KINASE GLRK"/>
    <property type="match status" value="1"/>
</dbReference>
<dbReference type="Pfam" id="PF00512">
    <property type="entry name" value="HisKA"/>
    <property type="match status" value="1"/>
</dbReference>
<evidence type="ECO:0000313" key="14">
    <source>
        <dbReference type="Proteomes" id="UP000287447"/>
    </source>
</evidence>
<protein>
    <recommendedName>
        <fullName evidence="3">histidine kinase</fullName>
        <ecNumber evidence="3">2.7.13.3</ecNumber>
    </recommendedName>
</protein>
<evidence type="ECO:0000256" key="9">
    <source>
        <dbReference type="ARBA" id="ARBA00023012"/>
    </source>
</evidence>
<dbReference type="SUPFAM" id="SSF47384">
    <property type="entry name" value="Homodimeric domain of signal transducing histidine kinase"/>
    <property type="match status" value="1"/>
</dbReference>
<evidence type="ECO:0000259" key="12">
    <source>
        <dbReference type="PROSITE" id="PS50885"/>
    </source>
</evidence>
<evidence type="ECO:0000256" key="7">
    <source>
        <dbReference type="ARBA" id="ARBA00022777"/>
    </source>
</evidence>
<reference evidence="14" key="1">
    <citation type="submission" date="2019-01" db="EMBL/GenBank/DDBJ databases">
        <title>Gri0909 isolated from a small marine red alga.</title>
        <authorList>
            <person name="Kim J."/>
            <person name="Jeong S.E."/>
            <person name="Jeon C.O."/>
        </authorList>
    </citation>
    <scope>NUCLEOTIDE SEQUENCE [LARGE SCALE GENOMIC DNA]</scope>
    <source>
        <strain evidence="14">Gri0909</strain>
    </source>
</reference>
<keyword evidence="14" id="KW-1185">Reference proteome</keyword>
<keyword evidence="8" id="KW-0067">ATP-binding</keyword>
<evidence type="ECO:0000256" key="10">
    <source>
        <dbReference type="SAM" id="Phobius"/>
    </source>
</evidence>
<dbReference type="PROSITE" id="PS50109">
    <property type="entry name" value="HIS_KIN"/>
    <property type="match status" value="1"/>
</dbReference>
<comment type="caution">
    <text evidence="13">The sequence shown here is derived from an EMBL/GenBank/DDBJ whole genome shotgun (WGS) entry which is preliminary data.</text>
</comment>
<dbReference type="Pfam" id="PF02518">
    <property type="entry name" value="HATPase_c"/>
    <property type="match status" value="1"/>
</dbReference>
<evidence type="ECO:0000256" key="3">
    <source>
        <dbReference type="ARBA" id="ARBA00012438"/>
    </source>
</evidence>
<dbReference type="GO" id="GO:0000156">
    <property type="term" value="F:phosphorelay response regulator activity"/>
    <property type="evidence" value="ECO:0007669"/>
    <property type="project" value="TreeGrafter"/>
</dbReference>
<dbReference type="InterPro" id="IPR036890">
    <property type="entry name" value="HATPase_C_sf"/>
</dbReference>
<dbReference type="PROSITE" id="PS50885">
    <property type="entry name" value="HAMP"/>
    <property type="match status" value="1"/>
</dbReference>
<keyword evidence="10" id="KW-0472">Membrane</keyword>
<organism evidence="13 14">
    <name type="scientific">Hwanghaeella grinnelliae</name>
    <dbReference type="NCBI Taxonomy" id="2500179"/>
    <lineage>
        <taxon>Bacteria</taxon>
        <taxon>Pseudomonadati</taxon>
        <taxon>Pseudomonadota</taxon>
        <taxon>Alphaproteobacteria</taxon>
        <taxon>Rhodospirillales</taxon>
        <taxon>Rhodospirillaceae</taxon>
        <taxon>Hwanghaeella</taxon>
    </lineage>
</organism>
<dbReference type="SUPFAM" id="SSF55874">
    <property type="entry name" value="ATPase domain of HSP90 chaperone/DNA topoisomerase II/histidine kinase"/>
    <property type="match status" value="1"/>
</dbReference>